<reference evidence="9 10" key="1">
    <citation type="submission" date="2020-03" db="EMBL/GenBank/DDBJ databases">
        <title>Bacterial isolates of synthetic phycosphere.</title>
        <authorList>
            <person name="Fu H."/>
            <person name="Moran M.A."/>
        </authorList>
    </citation>
    <scope>NUCLEOTIDE SEQUENCE [LARGE SCALE GENOMIC DNA]</scope>
    <source>
        <strain evidence="9 10">HF1</strain>
    </source>
</reference>
<evidence type="ECO:0000256" key="3">
    <source>
        <dbReference type="ARBA" id="ARBA00022475"/>
    </source>
</evidence>
<evidence type="ECO:0000256" key="6">
    <source>
        <dbReference type="ARBA" id="ARBA00023136"/>
    </source>
</evidence>
<proteinExistence type="inferred from homology"/>
<protein>
    <recommendedName>
        <fullName evidence="7">TRAP transporter small permease protein</fullName>
    </recommendedName>
</protein>
<organism evidence="9 10">
    <name type="scientific">Marivivens donghaensis</name>
    <dbReference type="NCBI Taxonomy" id="1699413"/>
    <lineage>
        <taxon>Bacteria</taxon>
        <taxon>Pseudomonadati</taxon>
        <taxon>Pseudomonadota</taxon>
        <taxon>Alphaproteobacteria</taxon>
        <taxon>Rhodobacterales</taxon>
        <taxon>Paracoccaceae</taxon>
        <taxon>Marivivens group</taxon>
        <taxon>Marivivens</taxon>
    </lineage>
</organism>
<dbReference type="Proteomes" id="UP000709466">
    <property type="component" value="Unassembled WGS sequence"/>
</dbReference>
<evidence type="ECO:0000256" key="7">
    <source>
        <dbReference type="RuleBase" id="RU369079"/>
    </source>
</evidence>
<comment type="function">
    <text evidence="7">Part of the tripartite ATP-independent periplasmic (TRAP) transport system.</text>
</comment>
<comment type="similarity">
    <text evidence="7">Belongs to the TRAP transporter small permease family.</text>
</comment>
<comment type="subcellular location">
    <subcellularLocation>
        <location evidence="7">Cell inner membrane</location>
        <topology evidence="7">Multi-pass membrane protein</topology>
    </subcellularLocation>
    <subcellularLocation>
        <location evidence="1">Cell membrane</location>
        <topology evidence="1">Multi-pass membrane protein</topology>
    </subcellularLocation>
</comment>
<keyword evidence="6 7" id="KW-0472">Membrane</keyword>
<dbReference type="InterPro" id="IPR055348">
    <property type="entry name" value="DctQ"/>
</dbReference>
<comment type="subunit">
    <text evidence="7">The complex comprises the extracytoplasmic solute receptor protein and the two transmembrane proteins.</text>
</comment>
<comment type="caution">
    <text evidence="9">The sequence shown here is derived from an EMBL/GenBank/DDBJ whole genome shotgun (WGS) entry which is preliminary data.</text>
</comment>
<evidence type="ECO:0000256" key="5">
    <source>
        <dbReference type="ARBA" id="ARBA00022989"/>
    </source>
</evidence>
<dbReference type="Pfam" id="PF04290">
    <property type="entry name" value="DctQ"/>
    <property type="match status" value="1"/>
</dbReference>
<keyword evidence="2 7" id="KW-0813">Transport</keyword>
<comment type="caution">
    <text evidence="7">Lacks conserved residue(s) required for the propagation of feature annotation.</text>
</comment>
<dbReference type="EMBL" id="JAATOP010000012">
    <property type="protein sequence ID" value="NIY73707.1"/>
    <property type="molecule type" value="Genomic_DNA"/>
</dbReference>
<evidence type="ECO:0000256" key="2">
    <source>
        <dbReference type="ARBA" id="ARBA00022448"/>
    </source>
</evidence>
<evidence type="ECO:0000313" key="10">
    <source>
        <dbReference type="Proteomes" id="UP000709466"/>
    </source>
</evidence>
<keyword evidence="7" id="KW-0997">Cell inner membrane</keyword>
<keyword evidence="5 7" id="KW-1133">Transmembrane helix</keyword>
<evidence type="ECO:0000256" key="1">
    <source>
        <dbReference type="ARBA" id="ARBA00004651"/>
    </source>
</evidence>
<evidence type="ECO:0000313" key="9">
    <source>
        <dbReference type="EMBL" id="NIY73707.1"/>
    </source>
</evidence>
<name>A0ABX0W447_9RHOB</name>
<feature type="domain" description="Tripartite ATP-independent periplasmic transporters DctQ component" evidence="8">
    <location>
        <begin position="38"/>
        <end position="154"/>
    </location>
</feature>
<keyword evidence="4 7" id="KW-0812">Transmembrane</keyword>
<accession>A0ABX0W447</accession>
<gene>
    <name evidence="9" type="ORF">HCZ30_14840</name>
</gene>
<feature type="transmembrane region" description="Helical" evidence="7">
    <location>
        <begin position="129"/>
        <end position="151"/>
    </location>
</feature>
<feature type="transmembrane region" description="Helical" evidence="7">
    <location>
        <begin position="20"/>
        <end position="42"/>
    </location>
</feature>
<feature type="transmembrane region" description="Helical" evidence="7">
    <location>
        <begin position="87"/>
        <end position="109"/>
    </location>
</feature>
<keyword evidence="10" id="KW-1185">Reference proteome</keyword>
<sequence length="158" mass="17274">MRIFALGRKVIDGWALMGGLVLAVIVLVNVWTTVGSLIGLPFAGDVELTEMMVAAAAFMFLPFCQLHRHNVTADIFTSNMNPRFVSLLNGIASLVALGFAALLLWRMTYGMLDTKEYNYSSTILSVPLWWPYVPILVSLALLFIAAVITTAEDLFGAS</sequence>
<evidence type="ECO:0000259" key="8">
    <source>
        <dbReference type="Pfam" id="PF04290"/>
    </source>
</evidence>
<evidence type="ECO:0000256" key="4">
    <source>
        <dbReference type="ARBA" id="ARBA00022692"/>
    </source>
</evidence>
<dbReference type="RefSeq" id="WP_167639090.1">
    <property type="nucleotide sequence ID" value="NZ_JAATOP010000012.1"/>
</dbReference>
<keyword evidence="3" id="KW-1003">Cell membrane</keyword>